<dbReference type="PANTHER" id="PTHR30055:SF234">
    <property type="entry name" value="HTH-TYPE TRANSCRIPTIONAL REGULATOR BETI"/>
    <property type="match status" value="1"/>
</dbReference>
<organism evidence="6 7">
    <name type="scientific">Umezawaea tangerina</name>
    <dbReference type="NCBI Taxonomy" id="84725"/>
    <lineage>
        <taxon>Bacteria</taxon>
        <taxon>Bacillati</taxon>
        <taxon>Actinomycetota</taxon>
        <taxon>Actinomycetes</taxon>
        <taxon>Pseudonocardiales</taxon>
        <taxon>Pseudonocardiaceae</taxon>
        <taxon>Umezawaea</taxon>
    </lineage>
</organism>
<dbReference type="AlphaFoldDB" id="A0A2T0SXJ9"/>
<evidence type="ECO:0000256" key="4">
    <source>
        <dbReference type="PROSITE-ProRule" id="PRU00335"/>
    </source>
</evidence>
<evidence type="ECO:0000313" key="6">
    <source>
        <dbReference type="EMBL" id="PRY38135.1"/>
    </source>
</evidence>
<dbReference type="InterPro" id="IPR050109">
    <property type="entry name" value="HTH-type_TetR-like_transc_reg"/>
</dbReference>
<keyword evidence="1" id="KW-0805">Transcription regulation</keyword>
<feature type="DNA-binding region" description="H-T-H motif" evidence="4">
    <location>
        <begin position="36"/>
        <end position="55"/>
    </location>
</feature>
<dbReference type="Pfam" id="PF00440">
    <property type="entry name" value="TetR_N"/>
    <property type="match status" value="1"/>
</dbReference>
<dbReference type="GO" id="GO:0003700">
    <property type="term" value="F:DNA-binding transcription factor activity"/>
    <property type="evidence" value="ECO:0007669"/>
    <property type="project" value="TreeGrafter"/>
</dbReference>
<dbReference type="PROSITE" id="PS01081">
    <property type="entry name" value="HTH_TETR_1"/>
    <property type="match status" value="1"/>
</dbReference>
<protein>
    <submittedName>
        <fullName evidence="6">TetR family transcriptional regulator</fullName>
    </submittedName>
</protein>
<evidence type="ECO:0000259" key="5">
    <source>
        <dbReference type="PROSITE" id="PS50977"/>
    </source>
</evidence>
<feature type="domain" description="HTH tetR-type" evidence="5">
    <location>
        <begin position="13"/>
        <end position="73"/>
    </location>
</feature>
<name>A0A2T0SXJ9_9PSEU</name>
<keyword evidence="3" id="KW-0804">Transcription</keyword>
<dbReference type="Gene3D" id="1.10.357.10">
    <property type="entry name" value="Tetracycline Repressor, domain 2"/>
    <property type="match status" value="1"/>
</dbReference>
<keyword evidence="7" id="KW-1185">Reference proteome</keyword>
<dbReference type="InterPro" id="IPR023772">
    <property type="entry name" value="DNA-bd_HTH_TetR-type_CS"/>
</dbReference>
<gene>
    <name evidence="6" type="ORF">CLV43_109355</name>
</gene>
<comment type="caution">
    <text evidence="6">The sequence shown here is derived from an EMBL/GenBank/DDBJ whole genome shotgun (WGS) entry which is preliminary data.</text>
</comment>
<dbReference type="EMBL" id="PVTF01000009">
    <property type="protein sequence ID" value="PRY38135.1"/>
    <property type="molecule type" value="Genomic_DNA"/>
</dbReference>
<sequence length="217" mass="23630">MSEQTGLRERKKLRTYQAISDTALALFAEHGYDQVSITQVAEAAEVSRRTLFSYFPTKEDLVISRMADHETEAGRVVRNRPPDQPPLAALRTHYLDGLSRRDPITGLTDLEPALVLYRVILGTPSLVAGMFKFKVNGEEALAAALHETAALPTLTAKLAATQIMAVMWMLSLDNRERVVAGTCSDDLYPHAVAAAEQGFTQLANGLGTLLTATTTTT</sequence>
<dbReference type="OrthoDB" id="3211155at2"/>
<keyword evidence="2 4" id="KW-0238">DNA-binding</keyword>
<evidence type="ECO:0000313" key="7">
    <source>
        <dbReference type="Proteomes" id="UP000239494"/>
    </source>
</evidence>
<dbReference type="Proteomes" id="UP000239494">
    <property type="component" value="Unassembled WGS sequence"/>
</dbReference>
<dbReference type="PRINTS" id="PR00455">
    <property type="entry name" value="HTHTETR"/>
</dbReference>
<evidence type="ECO:0000256" key="2">
    <source>
        <dbReference type="ARBA" id="ARBA00023125"/>
    </source>
</evidence>
<evidence type="ECO:0000256" key="3">
    <source>
        <dbReference type="ARBA" id="ARBA00023163"/>
    </source>
</evidence>
<dbReference type="SUPFAM" id="SSF46689">
    <property type="entry name" value="Homeodomain-like"/>
    <property type="match status" value="1"/>
</dbReference>
<dbReference type="PANTHER" id="PTHR30055">
    <property type="entry name" value="HTH-TYPE TRANSCRIPTIONAL REGULATOR RUTR"/>
    <property type="match status" value="1"/>
</dbReference>
<reference evidence="6 7" key="1">
    <citation type="submission" date="2018-03" db="EMBL/GenBank/DDBJ databases">
        <title>Genomic Encyclopedia of Archaeal and Bacterial Type Strains, Phase II (KMG-II): from individual species to whole genera.</title>
        <authorList>
            <person name="Goeker M."/>
        </authorList>
    </citation>
    <scope>NUCLEOTIDE SEQUENCE [LARGE SCALE GENOMIC DNA]</scope>
    <source>
        <strain evidence="6 7">DSM 44720</strain>
    </source>
</reference>
<proteinExistence type="predicted"/>
<dbReference type="GO" id="GO:0000976">
    <property type="term" value="F:transcription cis-regulatory region binding"/>
    <property type="evidence" value="ECO:0007669"/>
    <property type="project" value="TreeGrafter"/>
</dbReference>
<evidence type="ECO:0000256" key="1">
    <source>
        <dbReference type="ARBA" id="ARBA00023015"/>
    </source>
</evidence>
<dbReference type="InterPro" id="IPR001647">
    <property type="entry name" value="HTH_TetR"/>
</dbReference>
<dbReference type="RefSeq" id="WP_106191174.1">
    <property type="nucleotide sequence ID" value="NZ_PVTF01000009.1"/>
</dbReference>
<accession>A0A2T0SXJ9</accession>
<dbReference type="InterPro" id="IPR009057">
    <property type="entry name" value="Homeodomain-like_sf"/>
</dbReference>
<dbReference type="PROSITE" id="PS50977">
    <property type="entry name" value="HTH_TETR_2"/>
    <property type="match status" value="1"/>
</dbReference>